<name>A0A2A2KD38_9BILA</name>
<comment type="caution">
    <text evidence="1">The sequence shown here is derived from an EMBL/GenBank/DDBJ whole genome shotgun (WGS) entry which is preliminary data.</text>
</comment>
<gene>
    <name evidence="1" type="ORF">WR25_23685</name>
</gene>
<dbReference type="Proteomes" id="UP000218231">
    <property type="component" value="Unassembled WGS sequence"/>
</dbReference>
<keyword evidence="2" id="KW-1185">Reference proteome</keyword>
<organism evidence="1 2">
    <name type="scientific">Diploscapter pachys</name>
    <dbReference type="NCBI Taxonomy" id="2018661"/>
    <lineage>
        <taxon>Eukaryota</taxon>
        <taxon>Metazoa</taxon>
        <taxon>Ecdysozoa</taxon>
        <taxon>Nematoda</taxon>
        <taxon>Chromadorea</taxon>
        <taxon>Rhabditida</taxon>
        <taxon>Rhabditina</taxon>
        <taxon>Rhabditomorpha</taxon>
        <taxon>Rhabditoidea</taxon>
        <taxon>Rhabditidae</taxon>
        <taxon>Diploscapter</taxon>
    </lineage>
</organism>
<evidence type="ECO:0000313" key="1">
    <source>
        <dbReference type="EMBL" id="PAV71820.1"/>
    </source>
</evidence>
<accession>A0A2A2KD38</accession>
<reference evidence="1 2" key="1">
    <citation type="journal article" date="2017" name="Curr. Biol.">
        <title>Genome architecture and evolution of a unichromosomal asexual nematode.</title>
        <authorList>
            <person name="Fradin H."/>
            <person name="Zegar C."/>
            <person name="Gutwein M."/>
            <person name="Lucas J."/>
            <person name="Kovtun M."/>
            <person name="Corcoran D."/>
            <person name="Baugh L.R."/>
            <person name="Kiontke K."/>
            <person name="Gunsalus K."/>
            <person name="Fitch D.H."/>
            <person name="Piano F."/>
        </authorList>
    </citation>
    <scope>NUCLEOTIDE SEQUENCE [LARGE SCALE GENOMIC DNA]</scope>
    <source>
        <strain evidence="1">PF1309</strain>
    </source>
</reference>
<dbReference type="EMBL" id="LIAE01008915">
    <property type="protein sequence ID" value="PAV71820.1"/>
    <property type="molecule type" value="Genomic_DNA"/>
</dbReference>
<dbReference type="AlphaFoldDB" id="A0A2A2KD38"/>
<evidence type="ECO:0000313" key="2">
    <source>
        <dbReference type="Proteomes" id="UP000218231"/>
    </source>
</evidence>
<sequence length="132" mass="15043">MPMIKALPDTKIETLLSTAQQAELKLTDLLFYSRQLGLRPAELLNTLSIEAARRFIFGEMSFEIGDDIMNGLFTLIVDLGMDEQMPQPAFNIYLAFDEGEYQHSGDSEHIKPSECYTRLQLLELLRELPDSD</sequence>
<protein>
    <submittedName>
        <fullName evidence="1">Uncharacterized protein</fullName>
    </submittedName>
</protein>
<proteinExistence type="predicted"/>